<dbReference type="SUPFAM" id="SSF48726">
    <property type="entry name" value="Immunoglobulin"/>
    <property type="match status" value="1"/>
</dbReference>
<keyword evidence="7" id="KW-1185">Reference proteome</keyword>
<name>A0A5E4A310_MARMO</name>
<reference evidence="5" key="2">
    <citation type="submission" date="2020-08" db="EMBL/GenBank/DDBJ databases">
        <authorList>
            <person name="Shumante A."/>
            <person name="Zimin A.V."/>
            <person name="Puiu D."/>
            <person name="Salzberg S.L."/>
        </authorList>
    </citation>
    <scope>NUCLEOTIDE SEQUENCE</scope>
    <source>
        <strain evidence="5">WC2-LM</strain>
        <tissue evidence="5">Liver</tissue>
    </source>
</reference>
<dbReference type="InterPro" id="IPR013783">
    <property type="entry name" value="Ig-like_fold"/>
</dbReference>
<dbReference type="EMBL" id="CABDUW010000004">
    <property type="protein sequence ID" value="VTJ51498.1"/>
    <property type="molecule type" value="Genomic_DNA"/>
</dbReference>
<evidence type="ECO:0000313" key="5">
    <source>
        <dbReference type="EMBL" id="KAF7486711.1"/>
    </source>
</evidence>
<dbReference type="PANTHER" id="PTHR44170">
    <property type="entry name" value="PROTEIN SIDEKICK"/>
    <property type="match status" value="1"/>
</dbReference>
<protein>
    <recommendedName>
        <fullName evidence="4">Fibronectin type-III domain-containing protein</fullName>
    </recommendedName>
</protein>
<keyword evidence="1" id="KW-1015">Disulfide bond</keyword>
<evidence type="ECO:0000313" key="7">
    <source>
        <dbReference type="Proteomes" id="UP000335636"/>
    </source>
</evidence>
<evidence type="ECO:0000256" key="1">
    <source>
        <dbReference type="ARBA" id="ARBA00023157"/>
    </source>
</evidence>
<dbReference type="InterPro" id="IPR036116">
    <property type="entry name" value="FN3_sf"/>
</dbReference>
<evidence type="ECO:0000313" key="6">
    <source>
        <dbReference type="EMBL" id="VTJ51498.1"/>
    </source>
</evidence>
<dbReference type="PANTHER" id="PTHR44170:SF53">
    <property type="entry name" value="DS CELL ADHESION MOLECULE LIKE 1"/>
    <property type="match status" value="1"/>
</dbReference>
<dbReference type="GO" id="GO:0005886">
    <property type="term" value="C:plasma membrane"/>
    <property type="evidence" value="ECO:0007669"/>
    <property type="project" value="TreeGrafter"/>
</dbReference>
<proteinExistence type="predicted"/>
<reference evidence="6 7" key="1">
    <citation type="submission" date="2019-04" db="EMBL/GenBank/DDBJ databases">
        <authorList>
            <person name="Alioto T."/>
            <person name="Alioto T."/>
        </authorList>
    </citation>
    <scope>NUCLEOTIDE SEQUENCE [LARGE SCALE GENOMIC DNA]</scope>
</reference>
<keyword evidence="2" id="KW-0393">Immunoglobulin domain</keyword>
<feature type="region of interest" description="Disordered" evidence="3">
    <location>
        <begin position="208"/>
        <end position="227"/>
    </location>
</feature>
<dbReference type="CDD" id="cd00063">
    <property type="entry name" value="FN3"/>
    <property type="match status" value="1"/>
</dbReference>
<organism evidence="6 7">
    <name type="scientific">Marmota monax</name>
    <name type="common">Woodchuck</name>
    <dbReference type="NCBI Taxonomy" id="9995"/>
    <lineage>
        <taxon>Eukaryota</taxon>
        <taxon>Metazoa</taxon>
        <taxon>Chordata</taxon>
        <taxon>Craniata</taxon>
        <taxon>Vertebrata</taxon>
        <taxon>Euteleostomi</taxon>
        <taxon>Mammalia</taxon>
        <taxon>Eutheria</taxon>
        <taxon>Euarchontoglires</taxon>
        <taxon>Glires</taxon>
        <taxon>Rodentia</taxon>
        <taxon>Sciuromorpha</taxon>
        <taxon>Sciuridae</taxon>
        <taxon>Xerinae</taxon>
        <taxon>Marmotini</taxon>
        <taxon>Marmota</taxon>
    </lineage>
</organism>
<dbReference type="GO" id="GO:0030424">
    <property type="term" value="C:axon"/>
    <property type="evidence" value="ECO:0007669"/>
    <property type="project" value="TreeGrafter"/>
</dbReference>
<dbReference type="Gene3D" id="2.60.40.10">
    <property type="entry name" value="Immunoglobulins"/>
    <property type="match status" value="2"/>
</dbReference>
<dbReference type="InterPro" id="IPR036179">
    <property type="entry name" value="Ig-like_dom_sf"/>
</dbReference>
<dbReference type="AlphaFoldDB" id="A0A5E4A310"/>
<dbReference type="Proteomes" id="UP000662637">
    <property type="component" value="Unassembled WGS sequence"/>
</dbReference>
<dbReference type="GO" id="GO:0098632">
    <property type="term" value="F:cell-cell adhesion mediator activity"/>
    <property type="evidence" value="ECO:0007669"/>
    <property type="project" value="TreeGrafter"/>
</dbReference>
<dbReference type="GO" id="GO:0007411">
    <property type="term" value="P:axon guidance"/>
    <property type="evidence" value="ECO:0007669"/>
    <property type="project" value="TreeGrafter"/>
</dbReference>
<evidence type="ECO:0000256" key="2">
    <source>
        <dbReference type="ARBA" id="ARBA00023319"/>
    </source>
</evidence>
<dbReference type="Pfam" id="PF00041">
    <property type="entry name" value="fn3"/>
    <property type="match status" value="1"/>
</dbReference>
<evidence type="ECO:0000256" key="3">
    <source>
        <dbReference type="SAM" id="MobiDB-lite"/>
    </source>
</evidence>
<feature type="domain" description="Fibronectin type-III" evidence="4">
    <location>
        <begin position="137"/>
        <end position="185"/>
    </location>
</feature>
<dbReference type="Proteomes" id="UP000335636">
    <property type="component" value="Unassembled WGS sequence"/>
</dbReference>
<evidence type="ECO:0000259" key="4">
    <source>
        <dbReference type="Pfam" id="PF00041"/>
    </source>
</evidence>
<dbReference type="GO" id="GO:0007420">
    <property type="term" value="P:brain development"/>
    <property type="evidence" value="ECO:0007669"/>
    <property type="project" value="TreeGrafter"/>
</dbReference>
<dbReference type="SUPFAM" id="SSF49265">
    <property type="entry name" value="Fibronectin type III"/>
    <property type="match status" value="1"/>
</dbReference>
<sequence length="247" mass="27499">MITSHPNTTIAIKGHSKELNCTARGERPIIIRWEKGDTVIDPDRVMRYAIATKDNGDEVVSTLKNKISFADTPGVAPFSCWTLKGSPHFLPLLPLRAISQLKPADRGDSVFFSCHAINSYGEDRGLIQLTVQEPPDPPELEIREVKARSMNLRWTQRFDGNSIITGFDIEYKNKSGGQSFRVWRNHGGSHCREAGKARQCLRGHLCGFKEEEPPSPTPEQGVAGGTGREGVWKAQWHTPPPTMALHH</sequence>
<accession>A0A5E4A310</accession>
<dbReference type="EMBL" id="WJEC01000034">
    <property type="protein sequence ID" value="KAF7486711.1"/>
    <property type="molecule type" value="Genomic_DNA"/>
</dbReference>
<gene>
    <name evidence="5" type="ORF">GHT09_000928</name>
    <name evidence="6" type="ORF">MONAX_5E023121</name>
</gene>
<dbReference type="InterPro" id="IPR003961">
    <property type="entry name" value="FN3_dom"/>
</dbReference>